<evidence type="ECO:0000313" key="3">
    <source>
        <dbReference type="Proteomes" id="UP000008827"/>
    </source>
</evidence>
<reference evidence="2" key="2">
    <citation type="submission" date="2018-02" db="UniProtKB">
        <authorList>
            <consortium name="EnsemblPlants"/>
        </authorList>
    </citation>
    <scope>IDENTIFICATION</scope>
    <source>
        <strain evidence="2">Williams 82</strain>
    </source>
</reference>
<dbReference type="Gramene" id="KRH26353">
    <property type="protein sequence ID" value="KRH26353"/>
    <property type="gene ID" value="GLYMA_12G169100"/>
</dbReference>
<gene>
    <name evidence="1" type="ORF">GLYMA_12G169100</name>
</gene>
<dbReference type="AlphaFoldDB" id="A0A0R0H630"/>
<name>A0A0R0H630_SOYBN</name>
<dbReference type="EMBL" id="CM000845">
    <property type="protein sequence ID" value="KRH26353.1"/>
    <property type="molecule type" value="Genomic_DNA"/>
</dbReference>
<reference evidence="1 2" key="1">
    <citation type="journal article" date="2010" name="Nature">
        <title>Genome sequence of the palaeopolyploid soybean.</title>
        <authorList>
            <person name="Schmutz J."/>
            <person name="Cannon S.B."/>
            <person name="Schlueter J."/>
            <person name="Ma J."/>
            <person name="Mitros T."/>
            <person name="Nelson W."/>
            <person name="Hyten D.L."/>
            <person name="Song Q."/>
            <person name="Thelen J.J."/>
            <person name="Cheng J."/>
            <person name="Xu D."/>
            <person name="Hellsten U."/>
            <person name="May G.D."/>
            <person name="Yu Y."/>
            <person name="Sakurai T."/>
            <person name="Umezawa T."/>
            <person name="Bhattacharyya M.K."/>
            <person name="Sandhu D."/>
            <person name="Valliyodan B."/>
            <person name="Lindquist E."/>
            <person name="Peto M."/>
            <person name="Grant D."/>
            <person name="Shu S."/>
            <person name="Goodstein D."/>
            <person name="Barry K."/>
            <person name="Futrell-Griggs M."/>
            <person name="Abernathy B."/>
            <person name="Du J."/>
            <person name="Tian Z."/>
            <person name="Zhu L."/>
            <person name="Gill N."/>
            <person name="Joshi T."/>
            <person name="Libault M."/>
            <person name="Sethuraman A."/>
            <person name="Zhang X.-C."/>
            <person name="Shinozaki K."/>
            <person name="Nguyen H.T."/>
            <person name="Wing R.A."/>
            <person name="Cregan P."/>
            <person name="Specht J."/>
            <person name="Grimwood J."/>
            <person name="Rokhsar D."/>
            <person name="Stacey G."/>
            <person name="Shoemaker R.C."/>
            <person name="Jackson S.A."/>
        </authorList>
    </citation>
    <scope>NUCLEOTIDE SEQUENCE</scope>
    <source>
        <strain evidence="2">cv. Williams 82</strain>
        <tissue evidence="1">Callus</tissue>
    </source>
</reference>
<accession>A0A0R0H630</accession>
<dbReference type="InParanoid" id="A0A0R0H630"/>
<protein>
    <submittedName>
        <fullName evidence="1 2">Uncharacterized protein</fullName>
    </submittedName>
</protein>
<sequence length="130" mass="14151">MEKDTSLPMEKVRQKELVNGLGGVGHENTASEGGFLEKIGQGSSMIQVKVSDEKNIDYGRVNLVEIGQSSHARRLMESLSVDLPLYCSSHSHVSLLYNYSSLSPDSTQLKNNNAKTLNSSCLTANYVVSS</sequence>
<evidence type="ECO:0000313" key="2">
    <source>
        <dbReference type="EnsemblPlants" id="KRH26353"/>
    </source>
</evidence>
<proteinExistence type="predicted"/>
<organism evidence="1">
    <name type="scientific">Glycine max</name>
    <name type="common">Soybean</name>
    <name type="synonym">Glycine hispida</name>
    <dbReference type="NCBI Taxonomy" id="3847"/>
    <lineage>
        <taxon>Eukaryota</taxon>
        <taxon>Viridiplantae</taxon>
        <taxon>Streptophyta</taxon>
        <taxon>Embryophyta</taxon>
        <taxon>Tracheophyta</taxon>
        <taxon>Spermatophyta</taxon>
        <taxon>Magnoliopsida</taxon>
        <taxon>eudicotyledons</taxon>
        <taxon>Gunneridae</taxon>
        <taxon>Pentapetalae</taxon>
        <taxon>rosids</taxon>
        <taxon>fabids</taxon>
        <taxon>Fabales</taxon>
        <taxon>Fabaceae</taxon>
        <taxon>Papilionoideae</taxon>
        <taxon>50 kb inversion clade</taxon>
        <taxon>NPAAA clade</taxon>
        <taxon>indigoferoid/millettioid clade</taxon>
        <taxon>Phaseoleae</taxon>
        <taxon>Glycine</taxon>
        <taxon>Glycine subgen. Soja</taxon>
    </lineage>
</organism>
<dbReference type="Proteomes" id="UP000008827">
    <property type="component" value="Chromosome 12"/>
</dbReference>
<reference evidence="1" key="3">
    <citation type="submission" date="2018-07" db="EMBL/GenBank/DDBJ databases">
        <title>WGS assembly of Glycine max.</title>
        <authorList>
            <person name="Schmutz J."/>
            <person name="Cannon S."/>
            <person name="Schlueter J."/>
            <person name="Ma J."/>
            <person name="Mitros T."/>
            <person name="Nelson W."/>
            <person name="Hyten D."/>
            <person name="Song Q."/>
            <person name="Thelen J."/>
            <person name="Cheng J."/>
            <person name="Xu D."/>
            <person name="Hellsten U."/>
            <person name="May G."/>
            <person name="Yu Y."/>
            <person name="Sakurai T."/>
            <person name="Umezawa T."/>
            <person name="Bhattacharyya M."/>
            <person name="Sandhu D."/>
            <person name="Valliyodan B."/>
            <person name="Lindquist E."/>
            <person name="Peto M."/>
            <person name="Grant D."/>
            <person name="Shu S."/>
            <person name="Goodstein D."/>
            <person name="Barry K."/>
            <person name="Futrell-Griggs M."/>
            <person name="Abernathy B."/>
            <person name="Du J."/>
            <person name="Tian Z."/>
            <person name="Zhu L."/>
            <person name="Gill N."/>
            <person name="Joshi T."/>
            <person name="Libault M."/>
            <person name="Sethuraman A."/>
            <person name="Zhang X."/>
            <person name="Shinozaki K."/>
            <person name="Nguyen H."/>
            <person name="Wing R."/>
            <person name="Cregan P."/>
            <person name="Specht J."/>
            <person name="Grimwood J."/>
            <person name="Rokhsar D."/>
            <person name="Stacey G."/>
            <person name="Shoemaker R."/>
            <person name="Jackson S."/>
        </authorList>
    </citation>
    <scope>NUCLEOTIDE SEQUENCE</scope>
    <source>
        <tissue evidence="1">Callus</tissue>
    </source>
</reference>
<evidence type="ECO:0000313" key="1">
    <source>
        <dbReference type="EMBL" id="KRH26353.1"/>
    </source>
</evidence>
<dbReference type="EnsemblPlants" id="KRH26353">
    <property type="protein sequence ID" value="KRH26353"/>
    <property type="gene ID" value="GLYMA_12G169100"/>
</dbReference>
<keyword evidence="3" id="KW-1185">Reference proteome</keyword>